<reference evidence="5" key="1">
    <citation type="submission" date="2023-01" db="EMBL/GenBank/DDBJ databases">
        <title>Key to firefly adult light organ development and bioluminescence: homeobox transcription factors regulate luciferase expression and transportation to peroxisome.</title>
        <authorList>
            <person name="Fu X."/>
        </authorList>
    </citation>
    <scope>NUCLEOTIDE SEQUENCE [LARGE SCALE GENOMIC DNA]</scope>
</reference>
<dbReference type="Gene3D" id="3.30.70.330">
    <property type="match status" value="3"/>
</dbReference>
<keyword evidence="5" id="KW-1185">Reference proteome</keyword>
<dbReference type="PROSITE" id="PS50102">
    <property type="entry name" value="RRM"/>
    <property type="match status" value="3"/>
</dbReference>
<dbReference type="InterPro" id="IPR012677">
    <property type="entry name" value="Nucleotide-bd_a/b_plait_sf"/>
</dbReference>
<dbReference type="Proteomes" id="UP001353858">
    <property type="component" value="Unassembled WGS sequence"/>
</dbReference>
<dbReference type="CDD" id="cd12368">
    <property type="entry name" value="RRM3_RBM45"/>
    <property type="match status" value="1"/>
</dbReference>
<dbReference type="InterPro" id="IPR035979">
    <property type="entry name" value="RBD_domain_sf"/>
</dbReference>
<dbReference type="InterPro" id="IPR034203">
    <property type="entry name" value="RBM45_RRM1"/>
</dbReference>
<feature type="domain" description="RRM" evidence="3">
    <location>
        <begin position="12"/>
        <end position="104"/>
    </location>
</feature>
<dbReference type="CDD" id="cd12369">
    <property type="entry name" value="RRM4_RBM45"/>
    <property type="match status" value="1"/>
</dbReference>
<keyword evidence="1 2" id="KW-0694">RNA-binding</keyword>
<dbReference type="FunFam" id="3.30.70.330:FF:000600">
    <property type="entry name" value="Uncharacterized protein, isoform A"/>
    <property type="match status" value="1"/>
</dbReference>
<proteinExistence type="predicted"/>
<dbReference type="EMBL" id="JARPUR010000003">
    <property type="protein sequence ID" value="KAK4879522.1"/>
    <property type="molecule type" value="Genomic_DNA"/>
</dbReference>
<dbReference type="GO" id="GO:0003723">
    <property type="term" value="F:RNA binding"/>
    <property type="evidence" value="ECO:0007669"/>
    <property type="project" value="UniProtKB-UniRule"/>
</dbReference>
<dbReference type="PANTHER" id="PTHR48027">
    <property type="entry name" value="HETEROGENEOUS NUCLEAR RIBONUCLEOPROTEIN 87F-RELATED"/>
    <property type="match status" value="1"/>
</dbReference>
<comment type="caution">
    <text evidence="4">The sequence shown here is derived from an EMBL/GenBank/DDBJ whole genome shotgun (WGS) entry which is preliminary data.</text>
</comment>
<gene>
    <name evidence="4" type="ORF">RN001_007668</name>
</gene>
<feature type="domain" description="RRM" evidence="3">
    <location>
        <begin position="126"/>
        <end position="194"/>
    </location>
</feature>
<protein>
    <recommendedName>
        <fullName evidence="3">RRM domain-containing protein</fullName>
    </recommendedName>
</protein>
<dbReference type="SUPFAM" id="SSF54928">
    <property type="entry name" value="RNA-binding domain, RBD"/>
    <property type="match status" value="3"/>
</dbReference>
<evidence type="ECO:0000313" key="4">
    <source>
        <dbReference type="EMBL" id="KAK4879522.1"/>
    </source>
</evidence>
<dbReference type="Pfam" id="PF00076">
    <property type="entry name" value="RRM_1"/>
    <property type="match status" value="3"/>
</dbReference>
<dbReference type="InterPro" id="IPR052462">
    <property type="entry name" value="SLIRP/GR-RBP-like"/>
</dbReference>
<evidence type="ECO:0000313" key="5">
    <source>
        <dbReference type="Proteomes" id="UP001353858"/>
    </source>
</evidence>
<dbReference type="InterPro" id="IPR034208">
    <property type="entry name" value="RBM45_RRM4"/>
</dbReference>
<evidence type="ECO:0000256" key="2">
    <source>
        <dbReference type="PROSITE-ProRule" id="PRU00176"/>
    </source>
</evidence>
<evidence type="ECO:0000259" key="3">
    <source>
        <dbReference type="PROSITE" id="PS50102"/>
    </source>
</evidence>
<organism evidence="4 5">
    <name type="scientific">Aquatica leii</name>
    <dbReference type="NCBI Taxonomy" id="1421715"/>
    <lineage>
        <taxon>Eukaryota</taxon>
        <taxon>Metazoa</taxon>
        <taxon>Ecdysozoa</taxon>
        <taxon>Arthropoda</taxon>
        <taxon>Hexapoda</taxon>
        <taxon>Insecta</taxon>
        <taxon>Pterygota</taxon>
        <taxon>Neoptera</taxon>
        <taxon>Endopterygota</taxon>
        <taxon>Coleoptera</taxon>
        <taxon>Polyphaga</taxon>
        <taxon>Elateriformia</taxon>
        <taxon>Elateroidea</taxon>
        <taxon>Lampyridae</taxon>
        <taxon>Luciolinae</taxon>
        <taxon>Aquatica</taxon>
    </lineage>
</organism>
<dbReference type="AlphaFoldDB" id="A0AAN7P8M5"/>
<evidence type="ECO:0000256" key="1">
    <source>
        <dbReference type="ARBA" id="ARBA00022884"/>
    </source>
</evidence>
<name>A0AAN7P8M5_9COLE</name>
<dbReference type="SMART" id="SM00360">
    <property type="entry name" value="RRM"/>
    <property type="match status" value="4"/>
</dbReference>
<dbReference type="InterPro" id="IPR000504">
    <property type="entry name" value="RRM_dom"/>
</dbReference>
<sequence>MAERSDRRHSYSDSKVSNLDDPPNSRLFIICSKQLTEDDFRNAFSRFGDIEEVWVVKDRQTGERKGVTYIKYAKTSEAAFALESMNGKIIGDTSRPIKVMIAASRDQGAKRDGNEDEKIQRLFVIVPKSMTDEDLYNSFKMYGDIDYAAIIKDKETRESKGFAYIKYFKFSHAATAYEQCDRKFRAVFAEPRKSKQESTERYNNNANNSFENYSRSSNTLAIPEVSNSDGFTRLQVIGSPTLNQDQMWKLFDIIPGMDYCHLRLEGRQRPVRSITTVVYSNSQAAAYACEKLHGFEYPPGNRLIVKPDCENTRLFNDLPRTSVSTSLSRNETTKSDLRQLAATIAHATSLIQAAGFSNDLLPSNSFEEVPKNDEVSCNVKLPDIKPLCSIDTKVVARCFIVCSQQPLPPSVLRNIFCRFGNLIDVYLLFNRNCGYANYASRESAESAIMTLHGAEVCGTRIKVLEAEERDNNRKRQRLDDDSKFGLTL</sequence>
<dbReference type="InterPro" id="IPR034207">
    <property type="entry name" value="RBM45_RRM3"/>
</dbReference>
<accession>A0AAN7P8M5</accession>
<dbReference type="CDD" id="cd12366">
    <property type="entry name" value="RRM1_RBM45"/>
    <property type="match status" value="1"/>
</dbReference>
<feature type="domain" description="RRM" evidence="3">
    <location>
        <begin position="412"/>
        <end position="468"/>
    </location>
</feature>